<sequence>MQRLQQYSLSFVNLTKRVTKPGRGGPPAKKLNENPPAEELEPIEPAESVASEYLAESLASDDTAVSTEEADVYVSASLSSKFDKFPLKLRQRLEHDFSEALSVNPVTKKSEYEYTVSKGHFVRCSNPRITTIVDSIHVSLAEANIALLSCLMASNLGKMIFTNIDVEEPAVFVEQGECYGLTYPNFLHVYMLRYFDLGWGFDDNGCLGFGTHVWATETNELKVEVWYVERVKVESEEK</sequence>
<evidence type="ECO:0000313" key="2">
    <source>
        <dbReference type="EMBL" id="KAF2108963.1"/>
    </source>
</evidence>
<evidence type="ECO:0000313" key="3">
    <source>
        <dbReference type="Proteomes" id="UP000799770"/>
    </source>
</evidence>
<proteinExistence type="predicted"/>
<accession>A0A6A5YPS8</accession>
<protein>
    <submittedName>
        <fullName evidence="2">Uncharacterized protein</fullName>
    </submittedName>
</protein>
<evidence type="ECO:0000256" key="1">
    <source>
        <dbReference type="SAM" id="MobiDB-lite"/>
    </source>
</evidence>
<organism evidence="2 3">
    <name type="scientific">Lophiotrema nucula</name>
    <dbReference type="NCBI Taxonomy" id="690887"/>
    <lineage>
        <taxon>Eukaryota</taxon>
        <taxon>Fungi</taxon>
        <taxon>Dikarya</taxon>
        <taxon>Ascomycota</taxon>
        <taxon>Pezizomycotina</taxon>
        <taxon>Dothideomycetes</taxon>
        <taxon>Pleosporomycetidae</taxon>
        <taxon>Pleosporales</taxon>
        <taxon>Lophiotremataceae</taxon>
        <taxon>Lophiotrema</taxon>
    </lineage>
</organism>
<dbReference type="EMBL" id="ML977344">
    <property type="protein sequence ID" value="KAF2108963.1"/>
    <property type="molecule type" value="Genomic_DNA"/>
</dbReference>
<reference evidence="2" key="1">
    <citation type="journal article" date="2020" name="Stud. Mycol.">
        <title>101 Dothideomycetes genomes: a test case for predicting lifestyles and emergence of pathogens.</title>
        <authorList>
            <person name="Haridas S."/>
            <person name="Albert R."/>
            <person name="Binder M."/>
            <person name="Bloem J."/>
            <person name="Labutti K."/>
            <person name="Salamov A."/>
            <person name="Andreopoulos B."/>
            <person name="Baker S."/>
            <person name="Barry K."/>
            <person name="Bills G."/>
            <person name="Bluhm B."/>
            <person name="Cannon C."/>
            <person name="Castanera R."/>
            <person name="Culley D."/>
            <person name="Daum C."/>
            <person name="Ezra D."/>
            <person name="Gonzalez J."/>
            <person name="Henrissat B."/>
            <person name="Kuo A."/>
            <person name="Liang C."/>
            <person name="Lipzen A."/>
            <person name="Lutzoni F."/>
            <person name="Magnuson J."/>
            <person name="Mondo S."/>
            <person name="Nolan M."/>
            <person name="Ohm R."/>
            <person name="Pangilinan J."/>
            <person name="Park H.-J."/>
            <person name="Ramirez L."/>
            <person name="Alfaro M."/>
            <person name="Sun H."/>
            <person name="Tritt A."/>
            <person name="Yoshinaga Y."/>
            <person name="Zwiers L.-H."/>
            <person name="Turgeon B."/>
            <person name="Goodwin S."/>
            <person name="Spatafora J."/>
            <person name="Crous P."/>
            <person name="Grigoriev I."/>
        </authorList>
    </citation>
    <scope>NUCLEOTIDE SEQUENCE</scope>
    <source>
        <strain evidence="2">CBS 627.86</strain>
    </source>
</reference>
<feature type="region of interest" description="Disordered" evidence="1">
    <location>
        <begin position="17"/>
        <end position="44"/>
    </location>
</feature>
<name>A0A6A5YPS8_9PLEO</name>
<keyword evidence="3" id="KW-1185">Reference proteome</keyword>
<dbReference type="AlphaFoldDB" id="A0A6A5YPS8"/>
<gene>
    <name evidence="2" type="ORF">BDV96DRAFT_246644</name>
</gene>
<dbReference type="Proteomes" id="UP000799770">
    <property type="component" value="Unassembled WGS sequence"/>
</dbReference>